<dbReference type="GO" id="GO:0022857">
    <property type="term" value="F:transmembrane transporter activity"/>
    <property type="evidence" value="ECO:0007669"/>
    <property type="project" value="InterPro"/>
</dbReference>
<feature type="transmembrane region" description="Helical" evidence="6">
    <location>
        <begin position="50"/>
        <end position="74"/>
    </location>
</feature>
<evidence type="ECO:0000313" key="7">
    <source>
        <dbReference type="EMBL" id="SDU20940.1"/>
    </source>
</evidence>
<feature type="transmembrane region" description="Helical" evidence="6">
    <location>
        <begin position="359"/>
        <end position="377"/>
    </location>
</feature>
<keyword evidence="2" id="KW-0813">Transport</keyword>
<feature type="transmembrane region" description="Helical" evidence="6">
    <location>
        <begin position="112"/>
        <end position="133"/>
    </location>
</feature>
<organism evidence="7 8">
    <name type="scientific">Desulfobacula phenolica</name>
    <dbReference type="NCBI Taxonomy" id="90732"/>
    <lineage>
        <taxon>Bacteria</taxon>
        <taxon>Pseudomonadati</taxon>
        <taxon>Thermodesulfobacteriota</taxon>
        <taxon>Desulfobacteria</taxon>
        <taxon>Desulfobacterales</taxon>
        <taxon>Desulfobacteraceae</taxon>
        <taxon>Desulfobacula</taxon>
    </lineage>
</organism>
<feature type="transmembrane region" description="Helical" evidence="6">
    <location>
        <begin position="178"/>
        <end position="197"/>
    </location>
</feature>
<dbReference type="EMBL" id="FNLL01000005">
    <property type="protein sequence ID" value="SDU20940.1"/>
    <property type="molecule type" value="Genomic_DNA"/>
</dbReference>
<keyword evidence="3 6" id="KW-0812">Transmembrane</keyword>
<gene>
    <name evidence="7" type="ORF">SAMN04487931_105291</name>
</gene>
<accession>A0A1H2GMT5</accession>
<dbReference type="SUPFAM" id="SSF103473">
    <property type="entry name" value="MFS general substrate transporter"/>
    <property type="match status" value="1"/>
</dbReference>
<feature type="transmembrane region" description="Helical" evidence="6">
    <location>
        <begin position="389"/>
        <end position="412"/>
    </location>
</feature>
<dbReference type="Gene3D" id="1.20.1250.20">
    <property type="entry name" value="MFS general substrate transporter like domains"/>
    <property type="match status" value="1"/>
</dbReference>
<evidence type="ECO:0000256" key="4">
    <source>
        <dbReference type="ARBA" id="ARBA00022989"/>
    </source>
</evidence>
<dbReference type="InterPro" id="IPR011701">
    <property type="entry name" value="MFS"/>
</dbReference>
<dbReference type="PANTHER" id="PTHR12778">
    <property type="entry name" value="SOLUTE CARRIER FAMILY 33 ACETYL-COA TRANSPORTER -RELATED"/>
    <property type="match status" value="1"/>
</dbReference>
<keyword evidence="4 6" id="KW-1133">Transmembrane helix</keyword>
<dbReference type="Pfam" id="PF07690">
    <property type="entry name" value="MFS_1"/>
    <property type="match status" value="1"/>
</dbReference>
<keyword evidence="5 6" id="KW-0472">Membrane</keyword>
<feature type="transmembrane region" description="Helical" evidence="6">
    <location>
        <begin position="267"/>
        <end position="287"/>
    </location>
</feature>
<comment type="subcellular location">
    <subcellularLocation>
        <location evidence="1">Membrane</location>
        <topology evidence="1">Multi-pass membrane protein</topology>
    </subcellularLocation>
</comment>
<proteinExistence type="predicted"/>
<feature type="transmembrane region" description="Helical" evidence="6">
    <location>
        <begin position="86"/>
        <end position="106"/>
    </location>
</feature>
<feature type="transmembrane region" description="Helical" evidence="6">
    <location>
        <begin position="154"/>
        <end position="172"/>
    </location>
</feature>
<evidence type="ECO:0000256" key="2">
    <source>
        <dbReference type="ARBA" id="ARBA00022448"/>
    </source>
</evidence>
<dbReference type="GO" id="GO:0016020">
    <property type="term" value="C:membrane"/>
    <property type="evidence" value="ECO:0007669"/>
    <property type="project" value="UniProtKB-SubCell"/>
</dbReference>
<keyword evidence="8" id="KW-1185">Reference proteome</keyword>
<feature type="transmembrane region" description="Helical" evidence="6">
    <location>
        <begin position="21"/>
        <end position="44"/>
    </location>
</feature>
<dbReference type="PANTHER" id="PTHR12778:SF10">
    <property type="entry name" value="MAJOR FACILITATOR SUPERFAMILY DOMAIN-CONTAINING PROTEIN 3"/>
    <property type="match status" value="1"/>
</dbReference>
<evidence type="ECO:0000256" key="1">
    <source>
        <dbReference type="ARBA" id="ARBA00004141"/>
    </source>
</evidence>
<reference evidence="8" key="1">
    <citation type="submission" date="2016-10" db="EMBL/GenBank/DDBJ databases">
        <authorList>
            <person name="Varghese N."/>
            <person name="Submissions S."/>
        </authorList>
    </citation>
    <scope>NUCLEOTIDE SEQUENCE [LARGE SCALE GENOMIC DNA]</scope>
    <source>
        <strain evidence="8">DSM 3384</strain>
    </source>
</reference>
<evidence type="ECO:0000256" key="5">
    <source>
        <dbReference type="ARBA" id="ARBA00023136"/>
    </source>
</evidence>
<dbReference type="Proteomes" id="UP000199608">
    <property type="component" value="Unassembled WGS sequence"/>
</dbReference>
<feature type="transmembrane region" description="Helical" evidence="6">
    <location>
        <begin position="229"/>
        <end position="247"/>
    </location>
</feature>
<evidence type="ECO:0000313" key="8">
    <source>
        <dbReference type="Proteomes" id="UP000199608"/>
    </source>
</evidence>
<protein>
    <submittedName>
        <fullName evidence="7">Major Facilitator Superfamily protein</fullName>
    </submittedName>
</protein>
<feature type="transmembrane region" description="Helical" evidence="6">
    <location>
        <begin position="294"/>
        <end position="313"/>
    </location>
</feature>
<name>A0A1H2GMT5_9BACT</name>
<dbReference type="RefSeq" id="WP_092233678.1">
    <property type="nucleotide sequence ID" value="NZ_FNLL01000005.1"/>
</dbReference>
<dbReference type="InterPro" id="IPR004752">
    <property type="entry name" value="AmpG_permease/AT-1"/>
</dbReference>
<feature type="transmembrane region" description="Helical" evidence="6">
    <location>
        <begin position="333"/>
        <end position="352"/>
    </location>
</feature>
<dbReference type="InterPro" id="IPR036259">
    <property type="entry name" value="MFS_trans_sf"/>
</dbReference>
<dbReference type="AlphaFoldDB" id="A0A1H2GMT5"/>
<evidence type="ECO:0000256" key="6">
    <source>
        <dbReference type="SAM" id="Phobius"/>
    </source>
</evidence>
<evidence type="ECO:0000256" key="3">
    <source>
        <dbReference type="ARBA" id="ARBA00022692"/>
    </source>
</evidence>
<sequence>MTDVNTGIIKTAASFHYKMGLLFLMYIVQKIFLCFSWTLIPIILRSHGASLGSIGFTALVYSPWALKFLYAFAVDRFYNLGLGRRKSWIVPLLIISEIILLFLAVLPPEENLKLFMICVFVLNLIFATTDVAVDGYATDMLEPHERPWGNTVQMTAYVIAYMLGAGVFLIVYENQGWLTTLLMIAALQLILMIPVLFHDEISLRFLPGSSGIMDRLTLNLPRFLRQPNILIFLIFSALLTISCQGGSQLRLPLLIDLGFDRIDLGKLNIWVGAPMTILGSIFGGFFLKSLGLGKVFAMCCTGIAGLNFFSAFISHNLSPVIWQIMVMTGWDKLMTGIVMVLIYNTIMTLSSGHNSATRYAILCSITHLAGLGIMPITGNLCDITGYFKLYTGLGTCALMTLFMGICLLRYPLNFFYQSNQTKEQHP</sequence>